<evidence type="ECO:0000256" key="1">
    <source>
        <dbReference type="SAM" id="MobiDB-lite"/>
    </source>
</evidence>
<proteinExistence type="predicted"/>
<evidence type="ECO:0000313" key="3">
    <source>
        <dbReference type="Proteomes" id="UP001234989"/>
    </source>
</evidence>
<dbReference type="Proteomes" id="UP001234989">
    <property type="component" value="Chromosome 12"/>
</dbReference>
<reference evidence="2" key="1">
    <citation type="submission" date="2023-08" db="EMBL/GenBank/DDBJ databases">
        <title>A de novo genome assembly of Solanum verrucosum Schlechtendal, a Mexican diploid species geographically isolated from the other diploid A-genome species in potato relatives.</title>
        <authorList>
            <person name="Hosaka K."/>
        </authorList>
    </citation>
    <scope>NUCLEOTIDE SEQUENCE</scope>
    <source>
        <tissue evidence="2">Young leaves</tissue>
    </source>
</reference>
<feature type="region of interest" description="Disordered" evidence="1">
    <location>
        <begin position="39"/>
        <end position="62"/>
    </location>
</feature>
<gene>
    <name evidence="2" type="ORF">MTR67_051029</name>
</gene>
<keyword evidence="3" id="KW-1185">Reference proteome</keyword>
<organism evidence="2 3">
    <name type="scientific">Solanum verrucosum</name>
    <dbReference type="NCBI Taxonomy" id="315347"/>
    <lineage>
        <taxon>Eukaryota</taxon>
        <taxon>Viridiplantae</taxon>
        <taxon>Streptophyta</taxon>
        <taxon>Embryophyta</taxon>
        <taxon>Tracheophyta</taxon>
        <taxon>Spermatophyta</taxon>
        <taxon>Magnoliopsida</taxon>
        <taxon>eudicotyledons</taxon>
        <taxon>Gunneridae</taxon>
        <taxon>Pentapetalae</taxon>
        <taxon>asterids</taxon>
        <taxon>lamiids</taxon>
        <taxon>Solanales</taxon>
        <taxon>Solanaceae</taxon>
        <taxon>Solanoideae</taxon>
        <taxon>Solaneae</taxon>
        <taxon>Solanum</taxon>
    </lineage>
</organism>
<feature type="compositionally biased region" description="Polar residues" evidence="1">
    <location>
        <begin position="39"/>
        <end position="61"/>
    </location>
</feature>
<sequence>MKGVMSFGKKGKFSSRCSVHTGYLRGLAMLSMSWSYRQRGTGFDSRSSGSQIEDQGGSISQDLMEESVVEEATWEAEEDMKKRYPHLFKSG</sequence>
<accession>A0AAF0V5N0</accession>
<name>A0AAF0V5N0_SOLVR</name>
<protein>
    <submittedName>
        <fullName evidence="2">Uncharacterized protein</fullName>
    </submittedName>
</protein>
<evidence type="ECO:0000313" key="2">
    <source>
        <dbReference type="EMBL" id="WMV57644.1"/>
    </source>
</evidence>
<dbReference type="AlphaFoldDB" id="A0AAF0V5N0"/>
<dbReference type="EMBL" id="CP133623">
    <property type="protein sequence ID" value="WMV57644.1"/>
    <property type="molecule type" value="Genomic_DNA"/>
</dbReference>